<dbReference type="GO" id="GO:0000105">
    <property type="term" value="P:L-histidine biosynthetic process"/>
    <property type="evidence" value="ECO:0007669"/>
    <property type="project" value="UniProtKB-UniRule"/>
</dbReference>
<dbReference type="PANTHER" id="PTHR42885:SF2">
    <property type="entry name" value="HISTIDINOL-PHOSPHATE AMINOTRANSFERASE"/>
    <property type="match status" value="1"/>
</dbReference>
<keyword evidence="7 12" id="KW-0028">Amino-acid biosynthesis</keyword>
<keyword evidence="9 12" id="KW-0663">Pyridoxal phosphate</keyword>
<dbReference type="HAMAP" id="MF_01023">
    <property type="entry name" value="HisC_aminotrans_2"/>
    <property type="match status" value="1"/>
</dbReference>
<evidence type="ECO:0000256" key="2">
    <source>
        <dbReference type="ARBA" id="ARBA00005011"/>
    </source>
</evidence>
<dbReference type="InterPro" id="IPR004839">
    <property type="entry name" value="Aminotransferase_I/II_large"/>
</dbReference>
<dbReference type="KEGG" id="psac:PSM36_2101"/>
<evidence type="ECO:0000259" key="13">
    <source>
        <dbReference type="Pfam" id="PF00155"/>
    </source>
</evidence>
<comment type="pathway">
    <text evidence="3">Lipid metabolism.</text>
</comment>
<organism evidence="14 15">
    <name type="scientific">Proteiniphilum saccharofermentans</name>
    <dbReference type="NCBI Taxonomy" id="1642647"/>
    <lineage>
        <taxon>Bacteria</taxon>
        <taxon>Pseudomonadati</taxon>
        <taxon>Bacteroidota</taxon>
        <taxon>Bacteroidia</taxon>
        <taxon>Bacteroidales</taxon>
        <taxon>Dysgonomonadaceae</taxon>
        <taxon>Proteiniphilum</taxon>
    </lineage>
</organism>
<dbReference type="InterPro" id="IPR005861">
    <property type="entry name" value="HisP_aminotrans"/>
</dbReference>
<dbReference type="UniPathway" id="UPA00031">
    <property type="reaction ID" value="UER00012"/>
</dbReference>
<evidence type="ECO:0000256" key="4">
    <source>
        <dbReference type="ARBA" id="ARBA00007970"/>
    </source>
</evidence>
<dbReference type="EC" id="2.6.1.9" evidence="12"/>
<evidence type="ECO:0000313" key="14">
    <source>
        <dbReference type="EMBL" id="SCD20908.1"/>
    </source>
</evidence>
<name>A0A1R3T6I2_9BACT</name>
<evidence type="ECO:0000313" key="15">
    <source>
        <dbReference type="Proteomes" id="UP000187464"/>
    </source>
</evidence>
<comment type="similarity">
    <text evidence="4 12">Belongs to the class-II pyridoxal-phosphate-dependent aminotransferase family. Histidinol-phosphate aminotransferase subfamily.</text>
</comment>
<dbReference type="InterPro" id="IPR015422">
    <property type="entry name" value="PyrdxlP-dep_Trfase_small"/>
</dbReference>
<dbReference type="STRING" id="1642647.PSM36_2101"/>
<gene>
    <name evidence="12 14" type="primary">hisC</name>
    <name evidence="14" type="ORF">PSM36_2101</name>
</gene>
<keyword evidence="15" id="KW-1185">Reference proteome</keyword>
<feature type="modified residue" description="N6-(pyridoxal phosphate)lysine" evidence="12">
    <location>
        <position position="215"/>
    </location>
</feature>
<evidence type="ECO:0000256" key="7">
    <source>
        <dbReference type="ARBA" id="ARBA00022605"/>
    </source>
</evidence>
<dbReference type="EMBL" id="LT605205">
    <property type="protein sequence ID" value="SCD20908.1"/>
    <property type="molecule type" value="Genomic_DNA"/>
</dbReference>
<proteinExistence type="inferred from homology"/>
<evidence type="ECO:0000256" key="8">
    <source>
        <dbReference type="ARBA" id="ARBA00022679"/>
    </source>
</evidence>
<dbReference type="InterPro" id="IPR015424">
    <property type="entry name" value="PyrdxlP-dep_Trfase"/>
</dbReference>
<dbReference type="CDD" id="cd00609">
    <property type="entry name" value="AAT_like"/>
    <property type="match status" value="1"/>
</dbReference>
<dbReference type="GO" id="GO:0030170">
    <property type="term" value="F:pyridoxal phosphate binding"/>
    <property type="evidence" value="ECO:0007669"/>
    <property type="project" value="InterPro"/>
</dbReference>
<comment type="cofactor">
    <cofactor evidence="1 12">
        <name>pyridoxal 5'-phosphate</name>
        <dbReference type="ChEBI" id="CHEBI:597326"/>
    </cofactor>
</comment>
<evidence type="ECO:0000256" key="5">
    <source>
        <dbReference type="ARBA" id="ARBA00011738"/>
    </source>
</evidence>
<feature type="domain" description="Aminotransferase class I/classII large" evidence="13">
    <location>
        <begin position="55"/>
        <end position="347"/>
    </location>
</feature>
<dbReference type="GO" id="GO:0004400">
    <property type="term" value="F:histidinol-phosphate transaminase activity"/>
    <property type="evidence" value="ECO:0007669"/>
    <property type="project" value="UniProtKB-UniRule"/>
</dbReference>
<dbReference type="InterPro" id="IPR015421">
    <property type="entry name" value="PyrdxlP-dep_Trfase_major"/>
</dbReference>
<dbReference type="Gene3D" id="3.40.640.10">
    <property type="entry name" value="Type I PLP-dependent aspartate aminotransferase-like (Major domain)"/>
    <property type="match status" value="1"/>
</dbReference>
<evidence type="ECO:0000256" key="10">
    <source>
        <dbReference type="ARBA" id="ARBA00023102"/>
    </source>
</evidence>
<accession>A0A1R3T6I2</accession>
<evidence type="ECO:0000256" key="3">
    <source>
        <dbReference type="ARBA" id="ARBA00005189"/>
    </source>
</evidence>
<dbReference type="Proteomes" id="UP000187464">
    <property type="component" value="Chromosome I"/>
</dbReference>
<dbReference type="NCBIfam" id="TIGR01141">
    <property type="entry name" value="hisC"/>
    <property type="match status" value="1"/>
</dbReference>
<dbReference type="SUPFAM" id="SSF53383">
    <property type="entry name" value="PLP-dependent transferases"/>
    <property type="match status" value="1"/>
</dbReference>
<evidence type="ECO:0000256" key="11">
    <source>
        <dbReference type="ARBA" id="ARBA00047481"/>
    </source>
</evidence>
<comment type="catalytic activity">
    <reaction evidence="11 12">
        <text>L-histidinol phosphate + 2-oxoglutarate = 3-(imidazol-4-yl)-2-oxopropyl phosphate + L-glutamate</text>
        <dbReference type="Rhea" id="RHEA:23744"/>
        <dbReference type="ChEBI" id="CHEBI:16810"/>
        <dbReference type="ChEBI" id="CHEBI:29985"/>
        <dbReference type="ChEBI" id="CHEBI:57766"/>
        <dbReference type="ChEBI" id="CHEBI:57980"/>
        <dbReference type="EC" id="2.6.1.9"/>
    </reaction>
</comment>
<keyword evidence="6 12" id="KW-0032">Aminotransferase</keyword>
<evidence type="ECO:0000256" key="1">
    <source>
        <dbReference type="ARBA" id="ARBA00001933"/>
    </source>
</evidence>
<dbReference type="InterPro" id="IPR001917">
    <property type="entry name" value="Aminotrans_II_pyridoxalP_BS"/>
</dbReference>
<dbReference type="Gene3D" id="3.90.1150.10">
    <property type="entry name" value="Aspartate Aminotransferase, domain 1"/>
    <property type="match status" value="1"/>
</dbReference>
<dbReference type="Pfam" id="PF00155">
    <property type="entry name" value="Aminotran_1_2"/>
    <property type="match status" value="1"/>
</dbReference>
<protein>
    <recommendedName>
        <fullName evidence="12">Histidinol-phosphate aminotransferase</fullName>
        <ecNumber evidence="12">2.6.1.9</ecNumber>
    </recommendedName>
    <alternativeName>
        <fullName evidence="12">Imidazole acetol-phosphate transaminase</fullName>
    </alternativeName>
</protein>
<dbReference type="AlphaFoldDB" id="A0A1R3T6I2"/>
<evidence type="ECO:0000256" key="9">
    <source>
        <dbReference type="ARBA" id="ARBA00022898"/>
    </source>
</evidence>
<evidence type="ECO:0000256" key="6">
    <source>
        <dbReference type="ARBA" id="ARBA00022576"/>
    </source>
</evidence>
<evidence type="ECO:0000256" key="12">
    <source>
        <dbReference type="HAMAP-Rule" id="MF_01023"/>
    </source>
</evidence>
<keyword evidence="10 12" id="KW-0368">Histidine biosynthesis</keyword>
<sequence>MQMSYLKQNNKMTKMENFDLEPLIRPNIRALHPYSSARDEFTGDEGIFLDANENPFGQKNRYPDPHQRLLKKALSVRKHIPVENIFIGNGSDEAIDLIYRIFCEPQQDRVIICPPTYGMYEVSANINNVEVLRVPLTDQFELDIDKILSLQAQCIFVCSPNNPTGNSLQNVERLLQKFRGIVVVDEAYIDFSADNSFLEKLPDYPNLIVMQTFSKAWGLAGARVGVAYASADIITLMDKTKPPYNVSALNQEEALKALSNPLEFERQLSIILEQRTLLEKELKELSLVHHVYPSDANFLLVEVTDANKIYQHLVNKKVIIRNRNSVVRNCLRITVGTPEENRMLINELKNYNGEWRIINY</sequence>
<dbReference type="PROSITE" id="PS00599">
    <property type="entry name" value="AA_TRANSFER_CLASS_2"/>
    <property type="match status" value="1"/>
</dbReference>
<keyword evidence="8 12" id="KW-0808">Transferase</keyword>
<dbReference type="PANTHER" id="PTHR42885">
    <property type="entry name" value="HISTIDINOL-PHOSPHATE AMINOTRANSFERASE-RELATED"/>
    <property type="match status" value="1"/>
</dbReference>
<comment type="pathway">
    <text evidence="2 12">Amino-acid biosynthesis; L-histidine biosynthesis; L-histidine from 5-phospho-alpha-D-ribose 1-diphosphate: step 7/9.</text>
</comment>
<reference evidence="15" key="1">
    <citation type="submission" date="2016-08" db="EMBL/GenBank/DDBJ databases">
        <authorList>
            <person name="Wibberg D."/>
        </authorList>
    </citation>
    <scope>NUCLEOTIDE SEQUENCE [LARGE SCALE GENOMIC DNA]</scope>
</reference>
<comment type="subunit">
    <text evidence="5 12">Homodimer.</text>
</comment>